<dbReference type="EMBL" id="BKCJ010006545">
    <property type="protein sequence ID" value="GEU72706.1"/>
    <property type="molecule type" value="Genomic_DNA"/>
</dbReference>
<feature type="region of interest" description="Disordered" evidence="1">
    <location>
        <begin position="45"/>
        <end position="82"/>
    </location>
</feature>
<gene>
    <name evidence="2" type="ORF">Tci_044684</name>
</gene>
<reference evidence="2" key="1">
    <citation type="journal article" date="2019" name="Sci. Rep.">
        <title>Draft genome of Tanacetum cinerariifolium, the natural source of mosquito coil.</title>
        <authorList>
            <person name="Yamashiro T."/>
            <person name="Shiraishi A."/>
            <person name="Satake H."/>
            <person name="Nakayama K."/>
        </authorList>
    </citation>
    <scope>NUCLEOTIDE SEQUENCE</scope>
</reference>
<accession>A0A6L2MFE2</accession>
<proteinExistence type="predicted"/>
<comment type="caution">
    <text evidence="2">The sequence shown here is derived from an EMBL/GenBank/DDBJ whole genome shotgun (WGS) entry which is preliminary data.</text>
</comment>
<organism evidence="2">
    <name type="scientific">Tanacetum cinerariifolium</name>
    <name type="common">Dalmatian daisy</name>
    <name type="synonym">Chrysanthemum cinerariifolium</name>
    <dbReference type="NCBI Taxonomy" id="118510"/>
    <lineage>
        <taxon>Eukaryota</taxon>
        <taxon>Viridiplantae</taxon>
        <taxon>Streptophyta</taxon>
        <taxon>Embryophyta</taxon>
        <taxon>Tracheophyta</taxon>
        <taxon>Spermatophyta</taxon>
        <taxon>Magnoliopsida</taxon>
        <taxon>eudicotyledons</taxon>
        <taxon>Gunneridae</taxon>
        <taxon>Pentapetalae</taxon>
        <taxon>asterids</taxon>
        <taxon>campanulids</taxon>
        <taxon>Asterales</taxon>
        <taxon>Asteraceae</taxon>
        <taxon>Asteroideae</taxon>
        <taxon>Anthemideae</taxon>
        <taxon>Anthemidinae</taxon>
        <taxon>Tanacetum</taxon>
    </lineage>
</organism>
<sequence length="82" mass="9178">MVIDHVVNGKLNSPRICTFGIGDQTVVQIARHELLIHWVLERSSRHSKKNSMNEQKSGKKSSRGSKGKDKKNPGRFCGSSFL</sequence>
<name>A0A6L2MFE2_TANCI</name>
<evidence type="ECO:0000313" key="2">
    <source>
        <dbReference type="EMBL" id="GEU72706.1"/>
    </source>
</evidence>
<evidence type="ECO:0000256" key="1">
    <source>
        <dbReference type="SAM" id="MobiDB-lite"/>
    </source>
</evidence>
<dbReference type="AlphaFoldDB" id="A0A6L2MFE2"/>
<protein>
    <submittedName>
        <fullName evidence="2">Uncharacterized protein</fullName>
    </submittedName>
</protein>